<evidence type="ECO:0008006" key="4">
    <source>
        <dbReference type="Google" id="ProtNLM"/>
    </source>
</evidence>
<feature type="transmembrane region" description="Helical" evidence="1">
    <location>
        <begin position="37"/>
        <end position="56"/>
    </location>
</feature>
<dbReference type="Proteomes" id="UP000391834">
    <property type="component" value="Unassembled WGS sequence"/>
</dbReference>
<dbReference type="InterPro" id="IPR052712">
    <property type="entry name" value="Acid_resist_chaperone_HdeD"/>
</dbReference>
<feature type="transmembrane region" description="Helical" evidence="1">
    <location>
        <begin position="92"/>
        <end position="111"/>
    </location>
</feature>
<comment type="caution">
    <text evidence="2">The sequence shown here is derived from an EMBL/GenBank/DDBJ whole genome shotgun (WGS) entry which is preliminary data.</text>
</comment>
<proteinExistence type="predicted"/>
<dbReference type="OrthoDB" id="9924269at2"/>
<reference evidence="2 3" key="1">
    <citation type="submission" date="2019-10" db="EMBL/GenBank/DDBJ databases">
        <title>Prolixibacter strains distinguished by the presence of nitrate reductase genes were adept at nitrate-dependent anaerobic corrosion of metallic iron and carbon steel.</title>
        <authorList>
            <person name="Iino T."/>
            <person name="Shono N."/>
            <person name="Ito K."/>
            <person name="Nakamura R."/>
            <person name="Sueoka K."/>
            <person name="Harayama S."/>
            <person name="Ohkuma M."/>
        </authorList>
    </citation>
    <scope>NUCLEOTIDE SEQUENCE [LARGE SCALE GENOMIC DNA]</scope>
    <source>
        <strain evidence="2 3">JCM 13498</strain>
    </source>
</reference>
<dbReference type="AlphaFoldDB" id="A0A5M4AW55"/>
<evidence type="ECO:0000313" key="2">
    <source>
        <dbReference type="EMBL" id="GET31816.1"/>
    </source>
</evidence>
<keyword evidence="1" id="KW-1133">Transmembrane helix</keyword>
<dbReference type="InterPro" id="IPR005325">
    <property type="entry name" value="DUF308_memb"/>
</dbReference>
<dbReference type="PANTHER" id="PTHR34989:SF1">
    <property type="entry name" value="PROTEIN HDED"/>
    <property type="match status" value="1"/>
</dbReference>
<keyword evidence="1" id="KW-0472">Membrane</keyword>
<feature type="transmembrane region" description="Helical" evidence="1">
    <location>
        <begin position="123"/>
        <end position="144"/>
    </location>
</feature>
<name>A0A5M4AW55_9BACT</name>
<feature type="transmembrane region" description="Helical" evidence="1">
    <location>
        <begin position="68"/>
        <end position="86"/>
    </location>
</feature>
<sequence>MQNRMFTSYRGALIRGIIALIAGGLAVFVPNITLQSIVVYIGLLILLGGLVSLLFALRSKNPSGRNMLMTQAVFNLIIGILFVALPATMVKIFVIVLGVGFLFIGIFQLMGALNTRHDYGWSWIYFIISILMIIAGAVMLTNPFSSAETILTFIGVLMLIYGVSELYMAWKLSSKPKTYQGREVEDTHFKEL</sequence>
<feature type="transmembrane region" description="Helical" evidence="1">
    <location>
        <begin position="12"/>
        <end position="31"/>
    </location>
</feature>
<protein>
    <recommendedName>
        <fullName evidence="4">Acid-resistance membrane protein</fullName>
    </recommendedName>
</protein>
<dbReference type="RefSeq" id="WP_025863586.1">
    <property type="nucleotide sequence ID" value="NZ_BLAX01000001.1"/>
</dbReference>
<feature type="transmembrane region" description="Helical" evidence="1">
    <location>
        <begin position="150"/>
        <end position="170"/>
    </location>
</feature>
<keyword evidence="1" id="KW-0812">Transmembrane</keyword>
<organism evidence="2 3">
    <name type="scientific">Prolixibacter bellariivorans</name>
    <dbReference type="NCBI Taxonomy" id="314319"/>
    <lineage>
        <taxon>Bacteria</taxon>
        <taxon>Pseudomonadati</taxon>
        <taxon>Bacteroidota</taxon>
        <taxon>Bacteroidia</taxon>
        <taxon>Marinilabiliales</taxon>
        <taxon>Prolixibacteraceae</taxon>
        <taxon>Prolixibacter</taxon>
    </lineage>
</organism>
<dbReference type="EMBL" id="BLAX01000001">
    <property type="protein sequence ID" value="GET31816.1"/>
    <property type="molecule type" value="Genomic_DNA"/>
</dbReference>
<dbReference type="Pfam" id="PF03729">
    <property type="entry name" value="DUF308"/>
    <property type="match status" value="1"/>
</dbReference>
<dbReference type="PANTHER" id="PTHR34989">
    <property type="entry name" value="PROTEIN HDED"/>
    <property type="match status" value="1"/>
</dbReference>
<dbReference type="GO" id="GO:0005886">
    <property type="term" value="C:plasma membrane"/>
    <property type="evidence" value="ECO:0007669"/>
    <property type="project" value="TreeGrafter"/>
</dbReference>
<evidence type="ECO:0000313" key="3">
    <source>
        <dbReference type="Proteomes" id="UP000391834"/>
    </source>
</evidence>
<gene>
    <name evidence="2" type="ORF">PbJCM13498_06790</name>
</gene>
<evidence type="ECO:0000256" key="1">
    <source>
        <dbReference type="SAM" id="Phobius"/>
    </source>
</evidence>
<accession>A0A5M4AW55</accession>
<keyword evidence="3" id="KW-1185">Reference proteome</keyword>